<evidence type="ECO:0000256" key="1">
    <source>
        <dbReference type="ARBA" id="ARBA00007576"/>
    </source>
</evidence>
<dbReference type="AlphaFoldDB" id="A0A1I5CG29"/>
<name>A0A1I5CG29_9GAMM</name>
<dbReference type="Pfam" id="PF07411">
    <property type="entry name" value="DUF1508"/>
    <property type="match status" value="1"/>
</dbReference>
<reference evidence="4" key="1">
    <citation type="submission" date="2016-10" db="EMBL/GenBank/DDBJ databases">
        <authorList>
            <person name="Varghese N."/>
            <person name="Submissions S."/>
        </authorList>
    </citation>
    <scope>NUCLEOTIDE SEQUENCE [LARGE SCALE GENOMIC DNA]</scope>
    <source>
        <strain evidence="4">OV426</strain>
    </source>
</reference>
<gene>
    <name evidence="3" type="ORF">SAMN05428971_2330</name>
</gene>
<keyword evidence="4" id="KW-1185">Reference proteome</keyword>
<evidence type="ECO:0000313" key="3">
    <source>
        <dbReference type="EMBL" id="SFN85969.1"/>
    </source>
</evidence>
<dbReference type="OrthoDB" id="9802792at2"/>
<dbReference type="Proteomes" id="UP000198968">
    <property type="component" value="Unassembled WGS sequence"/>
</dbReference>
<evidence type="ECO:0000259" key="2">
    <source>
        <dbReference type="Pfam" id="PF07411"/>
    </source>
</evidence>
<evidence type="ECO:0000313" key="4">
    <source>
        <dbReference type="Proteomes" id="UP000198968"/>
    </source>
</evidence>
<feature type="domain" description="DUF1508" evidence="2">
    <location>
        <begin position="10"/>
        <end position="41"/>
    </location>
</feature>
<dbReference type="InterPro" id="IPR036913">
    <property type="entry name" value="YegP-like_sf"/>
</dbReference>
<protein>
    <submittedName>
        <fullName evidence="3">Uncharacterized conserved protein YegP, UPF0339 family</fullName>
    </submittedName>
</protein>
<organism evidence="3 4">
    <name type="scientific">Candidatus Pantoea varia</name>
    <dbReference type="NCBI Taxonomy" id="1881036"/>
    <lineage>
        <taxon>Bacteria</taxon>
        <taxon>Pseudomonadati</taxon>
        <taxon>Pseudomonadota</taxon>
        <taxon>Gammaproteobacteria</taxon>
        <taxon>Enterobacterales</taxon>
        <taxon>Erwiniaceae</taxon>
        <taxon>Pantoea</taxon>
    </lineage>
</organism>
<dbReference type="SUPFAM" id="SSF160113">
    <property type="entry name" value="YegP-like"/>
    <property type="match status" value="1"/>
</dbReference>
<dbReference type="EMBL" id="FOVG01000002">
    <property type="protein sequence ID" value="SFN85969.1"/>
    <property type="molecule type" value="Genomic_DNA"/>
</dbReference>
<proteinExistence type="inferred from homology"/>
<dbReference type="RefSeq" id="WP_090963848.1">
    <property type="nucleotide sequence ID" value="NZ_FOVG01000002.1"/>
</dbReference>
<dbReference type="Gene3D" id="3.30.160.160">
    <property type="entry name" value="YegP-like"/>
    <property type="match status" value="1"/>
</dbReference>
<comment type="similarity">
    <text evidence="1">Belongs to the UPF0339 family. Duplicated subfamily.</text>
</comment>
<sequence length="51" mass="5939">MDDKWEFYKDEAHKWRWRRTASNGNITGAASQGYVNKADCIENARRNGYTG</sequence>
<dbReference type="InterPro" id="IPR010879">
    <property type="entry name" value="DUF1508"/>
</dbReference>
<accession>A0A1I5CG29</accession>